<gene>
    <name evidence="2" type="ORF">DKM28_01030</name>
</gene>
<name>A0A4P8R302_METMZ</name>
<evidence type="ECO:0000313" key="2">
    <source>
        <dbReference type="EMBL" id="QCR17686.1"/>
    </source>
</evidence>
<dbReference type="EMBL" id="CP029709">
    <property type="protein sequence ID" value="QCR17686.1"/>
    <property type="molecule type" value="Genomic_DNA"/>
</dbReference>
<dbReference type="AlphaFoldDB" id="A0A4P8R302"/>
<reference evidence="2 3" key="1">
    <citation type="submission" date="2018-05" db="EMBL/GenBank/DDBJ databases">
        <title>Methanosarcina gilichinskyana sp. nov., a novel methanogenic archaeon isolated from Holocene permafrost, North East Russia.</title>
        <authorList>
            <person name="Oshurkova V."/>
            <person name="Meer M."/>
            <person name="Bochkareva O."/>
            <person name="Shcherbakova V."/>
        </authorList>
    </citation>
    <scope>NUCLEOTIDE SEQUENCE [LARGE SCALE GENOMIC DNA]</scope>
    <source>
        <strain evidence="2 3">JL01</strain>
    </source>
</reference>
<dbReference type="InterPro" id="IPR027417">
    <property type="entry name" value="P-loop_NTPase"/>
</dbReference>
<organism evidence="2 3">
    <name type="scientific">Methanosarcina mazei</name>
    <name type="common">Methanosarcina frisia</name>
    <dbReference type="NCBI Taxonomy" id="2209"/>
    <lineage>
        <taxon>Archaea</taxon>
        <taxon>Methanobacteriati</taxon>
        <taxon>Methanobacteriota</taxon>
        <taxon>Stenosarchaea group</taxon>
        <taxon>Methanomicrobia</taxon>
        <taxon>Methanosarcinales</taxon>
        <taxon>Methanosarcinaceae</taxon>
        <taxon>Methanosarcina</taxon>
    </lineage>
</organism>
<dbReference type="PANTHER" id="PTHR30121">
    <property type="entry name" value="UNCHARACTERIZED PROTEIN YJGR-RELATED"/>
    <property type="match status" value="1"/>
</dbReference>
<dbReference type="Pfam" id="PF01935">
    <property type="entry name" value="DUF87"/>
    <property type="match status" value="1"/>
</dbReference>
<sequence>MEYSDEELLAELGGTELEISTSNSNDDMYKEYSKYKESSLIVNNVYGTVTVGIEELEINDGGANIVCYIRSGQRDEIKLGMYVIVPYPNGDHMFGRVSRIRYRHMYPTDDATEVHSERASLEHMDENDYKLIAHIEPICILYKNLKTKVERKMVDRIPKPNSPVIQISDKSHVQIGLNIPTEGLFLGHIAIGGEKILTDSFPPTVPYYLRNDYESGDPLPFRHTIVCGGTGTGKTFLTKNIFRQFIGEDVRYNVRDEKETCQIQPCLVILDPQDEYSQLNESNSALSSDIIDGLDSEKIKHDGIENTQTFTAKINGENYLGCSSAPITEFTIPFEMVKGNPWLIYGAEMNENQIMGLDKLLDDYFNEDKEPTYKKFIATIRDSEKKAHYTQNDIIHEATYESISRKVDNPQFKRVFDQGAVSITSIIDKIFVPGQVNVFPSGHVASNRIKDLIILAMMTMIVDNKLSTSGAKEIKNVPIILGLDEAHRYLSKTSTTQAKIIVRKFADAARQGRKESLGLFLITQDPQDIDSTIMKQINTKIILNLNNENAINSLMIPKEFEKRIPYLKKGQVIVHSPDNSNTVEIAGLKTCVVKHN</sequence>
<protein>
    <submittedName>
        <fullName evidence="2">ATPase</fullName>
    </submittedName>
</protein>
<dbReference type="RefSeq" id="WP_137726640.1">
    <property type="nucleotide sequence ID" value="NZ_CP029709.1"/>
</dbReference>
<feature type="domain" description="Helicase HerA central" evidence="1">
    <location>
        <begin position="222"/>
        <end position="457"/>
    </location>
</feature>
<dbReference type="InterPro" id="IPR051162">
    <property type="entry name" value="T4SS_component"/>
</dbReference>
<dbReference type="Proteomes" id="UP000300067">
    <property type="component" value="Chromosome"/>
</dbReference>
<dbReference type="InterPro" id="IPR002789">
    <property type="entry name" value="HerA_central"/>
</dbReference>
<accession>A0A4P8R302</accession>
<proteinExistence type="predicted"/>
<evidence type="ECO:0000259" key="1">
    <source>
        <dbReference type="Pfam" id="PF01935"/>
    </source>
</evidence>
<dbReference type="Gene3D" id="3.40.50.300">
    <property type="entry name" value="P-loop containing nucleotide triphosphate hydrolases"/>
    <property type="match status" value="2"/>
</dbReference>
<dbReference type="PANTHER" id="PTHR30121:SF6">
    <property type="entry name" value="SLR6007 PROTEIN"/>
    <property type="match status" value="1"/>
</dbReference>
<evidence type="ECO:0000313" key="3">
    <source>
        <dbReference type="Proteomes" id="UP000300067"/>
    </source>
</evidence>
<dbReference type="SUPFAM" id="SSF52540">
    <property type="entry name" value="P-loop containing nucleoside triphosphate hydrolases"/>
    <property type="match status" value="1"/>
</dbReference>